<feature type="compositionally biased region" description="Gly residues" evidence="4">
    <location>
        <begin position="254"/>
        <end position="269"/>
    </location>
</feature>
<keyword evidence="2 3" id="KW-0808">Transferase</keyword>
<evidence type="ECO:0000259" key="5">
    <source>
        <dbReference type="Pfam" id="PF01743"/>
    </source>
</evidence>
<feature type="compositionally biased region" description="Low complexity" evidence="4">
    <location>
        <begin position="821"/>
        <end position="830"/>
    </location>
</feature>
<accession>A0A8J4BB00</accession>
<reference evidence="6" key="1">
    <citation type="journal article" date="2021" name="Proc. Natl. Acad. Sci. U.S.A.">
        <title>Three genomes in the algal genus Volvox reveal the fate of a haploid sex-determining region after a transition to homothallism.</title>
        <authorList>
            <person name="Yamamoto K."/>
            <person name="Hamaji T."/>
            <person name="Kawai-Toyooka H."/>
            <person name="Matsuzaki R."/>
            <person name="Takahashi F."/>
            <person name="Nishimura Y."/>
            <person name="Kawachi M."/>
            <person name="Noguchi H."/>
            <person name="Minakuchi Y."/>
            <person name="Umen J.G."/>
            <person name="Toyoda A."/>
            <person name="Nozaki H."/>
        </authorList>
    </citation>
    <scope>NUCLEOTIDE SEQUENCE</scope>
    <source>
        <strain evidence="6">NIES-3780</strain>
    </source>
</reference>
<keyword evidence="3" id="KW-0694">RNA-binding</keyword>
<dbReference type="GO" id="GO:0003723">
    <property type="term" value="F:RNA binding"/>
    <property type="evidence" value="ECO:0007669"/>
    <property type="project" value="UniProtKB-KW"/>
</dbReference>
<protein>
    <recommendedName>
        <fullName evidence="5">Poly A polymerase head domain-containing protein</fullName>
    </recommendedName>
</protein>
<evidence type="ECO:0000256" key="4">
    <source>
        <dbReference type="SAM" id="MobiDB-lite"/>
    </source>
</evidence>
<dbReference type="GO" id="GO:0001680">
    <property type="term" value="P:tRNA 3'-terminal CCA addition"/>
    <property type="evidence" value="ECO:0007669"/>
    <property type="project" value="UniProtKB-ARBA"/>
</dbReference>
<dbReference type="PANTHER" id="PTHR43051">
    <property type="entry name" value="POLYNUCLEOTIDE ADENYLYLTRANSFERASE FAMILY PROTEIN"/>
    <property type="match status" value="1"/>
</dbReference>
<proteinExistence type="inferred from homology"/>
<dbReference type="InterPro" id="IPR002646">
    <property type="entry name" value="PolA_pol_head_dom"/>
</dbReference>
<dbReference type="PANTHER" id="PTHR43051:SF1">
    <property type="entry name" value="POLYNUCLEOTIDE ADENYLYLTRANSFERASE FAMILY PROTEIN"/>
    <property type="match status" value="1"/>
</dbReference>
<evidence type="ECO:0000313" key="7">
    <source>
        <dbReference type="Proteomes" id="UP000747399"/>
    </source>
</evidence>
<dbReference type="AlphaFoldDB" id="A0A8J4BB00"/>
<dbReference type="EMBL" id="BNCO01000027">
    <property type="protein sequence ID" value="GIL57153.1"/>
    <property type="molecule type" value="Genomic_DNA"/>
</dbReference>
<feature type="region of interest" description="Disordered" evidence="4">
    <location>
        <begin position="163"/>
        <end position="310"/>
    </location>
</feature>
<dbReference type="Pfam" id="PF01743">
    <property type="entry name" value="PolyA_pol"/>
    <property type="match status" value="1"/>
</dbReference>
<dbReference type="Gene3D" id="3.30.460.10">
    <property type="entry name" value="Beta Polymerase, domain 2"/>
    <property type="match status" value="1"/>
</dbReference>
<comment type="similarity">
    <text evidence="1 3">Belongs to the tRNA nucleotidyltransferase/poly(A) polymerase family.</text>
</comment>
<evidence type="ECO:0000256" key="1">
    <source>
        <dbReference type="ARBA" id="ARBA00007265"/>
    </source>
</evidence>
<organism evidence="6 7">
    <name type="scientific">Volvox africanus</name>
    <dbReference type="NCBI Taxonomy" id="51714"/>
    <lineage>
        <taxon>Eukaryota</taxon>
        <taxon>Viridiplantae</taxon>
        <taxon>Chlorophyta</taxon>
        <taxon>core chlorophytes</taxon>
        <taxon>Chlorophyceae</taxon>
        <taxon>CS clade</taxon>
        <taxon>Chlamydomonadales</taxon>
        <taxon>Volvocaceae</taxon>
        <taxon>Volvox</taxon>
    </lineage>
</organism>
<name>A0A8J4BB00_9CHLO</name>
<dbReference type="SUPFAM" id="SSF81301">
    <property type="entry name" value="Nucleotidyltransferase"/>
    <property type="match status" value="1"/>
</dbReference>
<dbReference type="Gene3D" id="1.10.3090.10">
    <property type="entry name" value="cca-adding enzyme, domain 2"/>
    <property type="match status" value="1"/>
</dbReference>
<sequence length="858" mass="89951">MLGCSSSPASIVVLIGSLHNLQRACCALCNGSCSPIQYTSFHPHAFTDSLYFHRVFTNSASALDQPPCAFRAAESSSATGAVAAAANAGQLQTVRYPRRDNFTAAAASGRLLPLRCSSASREASPVVGNELTSFQTWHGKGWSKAQLHGVSEAAAVVRETLSYKGTPGDRSGRSCLRGAVGDGTSNSSGNAGSSGNAAASIDGSGRSNGNSSSNRSSSSSSNWSGHRHGVHRNDDSCSSHSGLGTGSTQKRSGKGGGRGSAGSRSGAGGDSAHDGSDRVGVGSSTGSGGGGFPTSSLSRRSLPPPFSSSDPLAIRPFPNFTLVLHRLPPLSTPRSLAEQRCLGAALGVVNRLRSHGYTAMFAGGWVRDQFLRRPSADIDLVTNATTVQIFDVFGPRQCKLKGGNTCDVTLDGIAFEVTTYRGGLHDDCEEAEWRDAACRDFTINALFFDPKLPPPQHCHQSSTSMSTSASSWPLLPLPPLSDSSQPAGVVKDYVGGVVDIRTGQLRVFRNHQLLGNTASSVEMDPLRVFRAARLSVEMGLRLDPYTEDRVRRAAAKCVLRQNGVTGNRVYRELSKMNDLDKNYGGGSGGGGNGNGLCGGGGGGGGGGHPSSGTDPRVGVLATGGCRGSRLFAEALEKCREWRALDALFPRLPQEHLKRVISTVIATLPAELPLELKLSCLVVVAAGGGGELMPWNIAERYEPIISLLSEARQSQFSRHYPDLLCTLSELLLTDYTATQRQEEWARFLAAEGSEKVEVALEAFMPRNWQRQLREKLGEHRTALAPTIATLRSRKSLQVGAARGAGIGTMLGAVGAGRPALADGTGPTAAAAGGLGQGVQQHHLPPPPPPPGQRARSVGD</sequence>
<dbReference type="Proteomes" id="UP000747399">
    <property type="component" value="Unassembled WGS sequence"/>
</dbReference>
<feature type="domain" description="Poly A polymerase head" evidence="5">
    <location>
        <begin position="360"/>
        <end position="450"/>
    </location>
</feature>
<evidence type="ECO:0000313" key="6">
    <source>
        <dbReference type="EMBL" id="GIL57153.1"/>
    </source>
</evidence>
<dbReference type="GO" id="GO:0016779">
    <property type="term" value="F:nucleotidyltransferase activity"/>
    <property type="evidence" value="ECO:0007669"/>
    <property type="project" value="InterPro"/>
</dbReference>
<dbReference type="InterPro" id="IPR052191">
    <property type="entry name" value="tRNA_ntf/polyA_polymerase_I"/>
</dbReference>
<feature type="compositionally biased region" description="Low complexity" evidence="4">
    <location>
        <begin position="182"/>
        <end position="224"/>
    </location>
</feature>
<gene>
    <name evidence="6" type="ORF">Vafri_12458</name>
</gene>
<feature type="region of interest" description="Disordered" evidence="4">
    <location>
        <begin position="821"/>
        <end position="858"/>
    </location>
</feature>
<evidence type="ECO:0000256" key="2">
    <source>
        <dbReference type="ARBA" id="ARBA00022679"/>
    </source>
</evidence>
<evidence type="ECO:0000256" key="3">
    <source>
        <dbReference type="RuleBase" id="RU003953"/>
    </source>
</evidence>
<dbReference type="SUPFAM" id="SSF81891">
    <property type="entry name" value="Poly A polymerase C-terminal region-like"/>
    <property type="match status" value="1"/>
</dbReference>
<feature type="compositionally biased region" description="Gly residues" evidence="4">
    <location>
        <begin position="283"/>
        <end position="292"/>
    </location>
</feature>
<keyword evidence="7" id="KW-1185">Reference proteome</keyword>
<comment type="caution">
    <text evidence="6">The sequence shown here is derived from an EMBL/GenBank/DDBJ whole genome shotgun (WGS) entry which is preliminary data.</text>
</comment>
<dbReference type="InterPro" id="IPR043519">
    <property type="entry name" value="NT_sf"/>
</dbReference>